<accession>A0ABS7ACG2</accession>
<dbReference type="InterPro" id="IPR042100">
    <property type="entry name" value="Bug_dom1"/>
</dbReference>
<dbReference type="PANTHER" id="PTHR42928:SF5">
    <property type="entry name" value="BLR1237 PROTEIN"/>
    <property type="match status" value="1"/>
</dbReference>
<gene>
    <name evidence="2" type="ORF">KPL78_17955</name>
</gene>
<name>A0ABS7ACG2_9PROT</name>
<dbReference type="SUPFAM" id="SSF53850">
    <property type="entry name" value="Periplasmic binding protein-like II"/>
    <property type="match status" value="1"/>
</dbReference>
<dbReference type="EMBL" id="JAHYBZ010000006">
    <property type="protein sequence ID" value="MBW6399750.1"/>
    <property type="molecule type" value="Genomic_DNA"/>
</dbReference>
<keyword evidence="3" id="KW-1185">Reference proteome</keyword>
<dbReference type="PANTHER" id="PTHR42928">
    <property type="entry name" value="TRICARBOXYLATE-BINDING PROTEIN"/>
    <property type="match status" value="1"/>
</dbReference>
<dbReference type="PIRSF" id="PIRSF017082">
    <property type="entry name" value="YflP"/>
    <property type="match status" value="1"/>
</dbReference>
<organism evidence="2 3">
    <name type="scientific">Roseomonas alba</name>
    <dbReference type="NCBI Taxonomy" id="2846776"/>
    <lineage>
        <taxon>Bacteria</taxon>
        <taxon>Pseudomonadati</taxon>
        <taxon>Pseudomonadota</taxon>
        <taxon>Alphaproteobacteria</taxon>
        <taxon>Acetobacterales</taxon>
        <taxon>Roseomonadaceae</taxon>
        <taxon>Roseomonas</taxon>
    </lineage>
</organism>
<reference evidence="2 3" key="1">
    <citation type="submission" date="2021-07" db="EMBL/GenBank/DDBJ databases">
        <authorList>
            <person name="So Y."/>
        </authorList>
    </citation>
    <scope>NUCLEOTIDE SEQUENCE [LARGE SCALE GENOMIC DNA]</scope>
    <source>
        <strain evidence="2 3">HJA6</strain>
    </source>
</reference>
<dbReference type="CDD" id="cd07012">
    <property type="entry name" value="PBP2_Bug_TTT"/>
    <property type="match status" value="1"/>
</dbReference>
<dbReference type="RefSeq" id="WP_219764349.1">
    <property type="nucleotide sequence ID" value="NZ_JAHYBZ010000006.1"/>
</dbReference>
<comment type="caution">
    <text evidence="2">The sequence shown here is derived from an EMBL/GenBank/DDBJ whole genome shotgun (WGS) entry which is preliminary data.</text>
</comment>
<dbReference type="Gene3D" id="3.40.190.150">
    <property type="entry name" value="Bordetella uptake gene, domain 1"/>
    <property type="match status" value="1"/>
</dbReference>
<evidence type="ECO:0000256" key="1">
    <source>
        <dbReference type="ARBA" id="ARBA00006987"/>
    </source>
</evidence>
<comment type="similarity">
    <text evidence="1">Belongs to the UPF0065 (bug) family.</text>
</comment>
<dbReference type="Gene3D" id="3.40.190.10">
    <property type="entry name" value="Periplasmic binding protein-like II"/>
    <property type="match status" value="1"/>
</dbReference>
<dbReference type="InterPro" id="IPR005064">
    <property type="entry name" value="BUG"/>
</dbReference>
<sequence>MTPYINRRAMLSGIVGAPLAVTAARAQSDWPNRPVRLIIPSAAGGAADFIGRTLGRFLEPHLRQPVVVDNRPGAGGITGTEAAKQSAPDGYTFLIATNSTHAANEFLYRRLPYDPVKDFAHIGMLGTFATIAVVPNEAPFKSIPALIAHARANPGKVFFGYYSSSSLVPSALLKARADLDITGAAYRNITQILPDLISGQIQFAFLDTLSAQPALQSGRVVPIAVSSPQRWALLPEVPTVAEAVPDFVVQGWFGVTAPVGTPQPILARMQGLLQQAVADATFAEAVTRQGLTPGFMDAAAMDRFIAEDRLRWREWVRIAGIEPE</sequence>
<evidence type="ECO:0000313" key="3">
    <source>
        <dbReference type="Proteomes" id="UP001196565"/>
    </source>
</evidence>
<dbReference type="Proteomes" id="UP001196565">
    <property type="component" value="Unassembled WGS sequence"/>
</dbReference>
<dbReference type="Pfam" id="PF03401">
    <property type="entry name" value="TctC"/>
    <property type="match status" value="1"/>
</dbReference>
<evidence type="ECO:0000313" key="2">
    <source>
        <dbReference type="EMBL" id="MBW6399750.1"/>
    </source>
</evidence>
<proteinExistence type="inferred from homology"/>
<protein>
    <submittedName>
        <fullName evidence="2">Tripartite tricarboxylate transporter substrate binding protein</fullName>
    </submittedName>
</protein>